<keyword evidence="2 5" id="KW-0808">Transferase</keyword>
<dbReference type="InterPro" id="IPR036674">
    <property type="entry name" value="p53_tetramer_sf"/>
</dbReference>
<evidence type="ECO:0000259" key="4">
    <source>
        <dbReference type="PROSITE" id="PS50951"/>
    </source>
</evidence>
<protein>
    <submittedName>
        <fullName evidence="5">Serine threonine-protein kinase</fullName>
    </submittedName>
</protein>
<dbReference type="InterPro" id="IPR011524">
    <property type="entry name" value="SARAH_dom"/>
</dbReference>
<gene>
    <name evidence="5" type="ORF">NTJ_07799</name>
</gene>
<feature type="domain" description="SARAH" evidence="4">
    <location>
        <begin position="189"/>
        <end position="236"/>
    </location>
</feature>
<accession>A0ABN7AVU5</accession>
<name>A0ABN7AVU5_9HEMI</name>
<feature type="compositionally biased region" description="Polar residues" evidence="3">
    <location>
        <begin position="14"/>
        <end position="28"/>
    </location>
</feature>
<evidence type="ECO:0000313" key="5">
    <source>
        <dbReference type="EMBL" id="BES94996.1"/>
    </source>
</evidence>
<feature type="region of interest" description="Disordered" evidence="3">
    <location>
        <begin position="86"/>
        <end position="109"/>
    </location>
</feature>
<proteinExistence type="predicted"/>
<organism evidence="5 6">
    <name type="scientific">Nesidiocoris tenuis</name>
    <dbReference type="NCBI Taxonomy" id="355587"/>
    <lineage>
        <taxon>Eukaryota</taxon>
        <taxon>Metazoa</taxon>
        <taxon>Ecdysozoa</taxon>
        <taxon>Arthropoda</taxon>
        <taxon>Hexapoda</taxon>
        <taxon>Insecta</taxon>
        <taxon>Pterygota</taxon>
        <taxon>Neoptera</taxon>
        <taxon>Paraneoptera</taxon>
        <taxon>Hemiptera</taxon>
        <taxon>Heteroptera</taxon>
        <taxon>Panheteroptera</taxon>
        <taxon>Cimicomorpha</taxon>
        <taxon>Miridae</taxon>
        <taxon>Dicyphina</taxon>
        <taxon>Nesidiocoris</taxon>
    </lineage>
</organism>
<sequence length="243" mass="27768">MIAEAREIRENLNSRIAQANSAQKQTTTDSDEEAGNNTGTLVRYDDIDHTLVPERDLDATLKDDRTLVRGNNNSLAENLGTMVINSDSEDESTMKRHDTGPGESGKKYRPLFLDHFDKKEAESIMSNGQLTTKSSIPEANLATMSPTAVTTQQALPKQETPPKRPEENISYPSIPTALKYHSPFMDGDFEFLKYLSYEELQQRMSTLDSEMEREIDELRRLYQTKRQPIMDAMDQKRKRQQNF</sequence>
<keyword evidence="2 5" id="KW-0418">Kinase</keyword>
<evidence type="ECO:0000256" key="1">
    <source>
        <dbReference type="ARBA" id="ARBA00022527"/>
    </source>
</evidence>
<dbReference type="PROSITE" id="PS50951">
    <property type="entry name" value="SARAH"/>
    <property type="match status" value="1"/>
</dbReference>
<dbReference type="InterPro" id="IPR024205">
    <property type="entry name" value="Mst1_2_SARAH_domain"/>
</dbReference>
<keyword evidence="1" id="KW-0723">Serine/threonine-protein kinase</keyword>
<evidence type="ECO:0000256" key="2">
    <source>
        <dbReference type="ARBA" id="ARBA00022777"/>
    </source>
</evidence>
<dbReference type="GO" id="GO:0016301">
    <property type="term" value="F:kinase activity"/>
    <property type="evidence" value="ECO:0007669"/>
    <property type="project" value="UniProtKB-KW"/>
</dbReference>
<dbReference type="Proteomes" id="UP001307889">
    <property type="component" value="Chromosome 5"/>
</dbReference>
<reference evidence="5 6" key="1">
    <citation type="submission" date="2023-09" db="EMBL/GenBank/DDBJ databases">
        <title>Nesidiocoris tenuis whole genome shotgun sequence.</title>
        <authorList>
            <person name="Shibata T."/>
            <person name="Shimoda M."/>
            <person name="Kobayashi T."/>
            <person name="Uehara T."/>
        </authorList>
    </citation>
    <scope>NUCLEOTIDE SEQUENCE [LARGE SCALE GENOMIC DNA]</scope>
    <source>
        <strain evidence="5 6">Japan</strain>
    </source>
</reference>
<feature type="region of interest" description="Disordered" evidence="3">
    <location>
        <begin position="14"/>
        <end position="39"/>
    </location>
</feature>
<dbReference type="EMBL" id="AP028913">
    <property type="protein sequence ID" value="BES94996.1"/>
    <property type="molecule type" value="Genomic_DNA"/>
</dbReference>
<evidence type="ECO:0000256" key="3">
    <source>
        <dbReference type="SAM" id="MobiDB-lite"/>
    </source>
</evidence>
<feature type="compositionally biased region" description="Basic and acidic residues" evidence="3">
    <location>
        <begin position="92"/>
        <end position="109"/>
    </location>
</feature>
<feature type="compositionally biased region" description="Polar residues" evidence="3">
    <location>
        <begin position="144"/>
        <end position="155"/>
    </location>
</feature>
<feature type="region of interest" description="Disordered" evidence="3">
    <location>
        <begin position="144"/>
        <end position="170"/>
    </location>
</feature>
<dbReference type="CDD" id="cd21889">
    <property type="entry name" value="SARAH_Hpo"/>
    <property type="match status" value="1"/>
</dbReference>
<keyword evidence="6" id="KW-1185">Reference proteome</keyword>
<dbReference type="Pfam" id="PF11629">
    <property type="entry name" value="Mst1_SARAH"/>
    <property type="match status" value="1"/>
</dbReference>
<evidence type="ECO:0000313" key="6">
    <source>
        <dbReference type="Proteomes" id="UP001307889"/>
    </source>
</evidence>
<dbReference type="Gene3D" id="4.10.170.10">
    <property type="entry name" value="p53-like tetramerisation domain"/>
    <property type="match status" value="1"/>
</dbReference>